<accession>A0A5P8M8M2</accession>
<dbReference type="KEGG" id="lhb:D1010_14940"/>
<keyword evidence="1" id="KW-1133">Transmembrane helix</keyword>
<name>A0A5P8M8M2_9LACO</name>
<dbReference type="RefSeq" id="WP_152261419.1">
    <property type="nucleotide sequence ID" value="NZ_CP045143.1"/>
</dbReference>
<gene>
    <name evidence="2" type="ORF">D1010_14940</name>
</gene>
<dbReference type="AlphaFoldDB" id="A0A5P8M8M2"/>
<dbReference type="InterPro" id="IPR006938">
    <property type="entry name" value="DUF624"/>
</dbReference>
<evidence type="ECO:0000313" key="2">
    <source>
        <dbReference type="EMBL" id="QFR24565.1"/>
    </source>
</evidence>
<reference evidence="2 3" key="1">
    <citation type="submission" date="2019-10" db="EMBL/GenBank/DDBJ databases">
        <title>The completed genome of Lactobacillus harbinensis M1.</title>
        <authorList>
            <person name="Zheng Y."/>
        </authorList>
    </citation>
    <scope>NUCLEOTIDE SEQUENCE [LARGE SCALE GENOMIC DNA]</scope>
    <source>
        <strain evidence="2 3">M1</strain>
    </source>
</reference>
<keyword evidence="1" id="KW-0812">Transmembrane</keyword>
<dbReference type="Proteomes" id="UP000326779">
    <property type="component" value="Chromosome"/>
</dbReference>
<proteinExistence type="predicted"/>
<feature type="transmembrane region" description="Helical" evidence="1">
    <location>
        <begin position="147"/>
        <end position="166"/>
    </location>
</feature>
<sequence>MKVFNLNNPVYQTVVKLVDLFYLSVLMLLFATPVLTMGAAFSAGYYTYQKLFSDNEEGGVTHTFWLSFKDNFLGSLPVTIGALVLMSVLYVNIQAVDKGLLTIHFMKHVFMGLLILLATYWLLYLCLNARFASTIRQRLITTLSMSLMYLPLTIVMAISVVVAYFVVTIVPITIVLLPVGLVFVANMFCEPIFRRYM</sequence>
<dbReference type="Pfam" id="PF04854">
    <property type="entry name" value="DUF624"/>
    <property type="match status" value="1"/>
</dbReference>
<organism evidence="2 3">
    <name type="scientific">Schleiferilactobacillus harbinensis</name>
    <dbReference type="NCBI Taxonomy" id="304207"/>
    <lineage>
        <taxon>Bacteria</taxon>
        <taxon>Bacillati</taxon>
        <taxon>Bacillota</taxon>
        <taxon>Bacilli</taxon>
        <taxon>Lactobacillales</taxon>
        <taxon>Lactobacillaceae</taxon>
        <taxon>Schleiferilactobacillus</taxon>
    </lineage>
</organism>
<evidence type="ECO:0000313" key="3">
    <source>
        <dbReference type="Proteomes" id="UP000326779"/>
    </source>
</evidence>
<dbReference type="EMBL" id="CP045143">
    <property type="protein sequence ID" value="QFR24565.1"/>
    <property type="molecule type" value="Genomic_DNA"/>
</dbReference>
<feature type="transmembrane region" description="Helical" evidence="1">
    <location>
        <begin position="72"/>
        <end position="93"/>
    </location>
</feature>
<keyword evidence="1" id="KW-0472">Membrane</keyword>
<protein>
    <submittedName>
        <fullName evidence="2">DUF624 domain-containing protein</fullName>
    </submittedName>
</protein>
<feature type="transmembrane region" description="Helical" evidence="1">
    <location>
        <begin position="172"/>
        <end position="193"/>
    </location>
</feature>
<feature type="transmembrane region" description="Helical" evidence="1">
    <location>
        <begin position="20"/>
        <end position="46"/>
    </location>
</feature>
<feature type="transmembrane region" description="Helical" evidence="1">
    <location>
        <begin position="105"/>
        <end position="127"/>
    </location>
</feature>
<evidence type="ECO:0000256" key="1">
    <source>
        <dbReference type="SAM" id="Phobius"/>
    </source>
</evidence>